<proteinExistence type="predicted"/>
<name>A0A380MX61_9GAMM</name>
<protein>
    <submittedName>
        <fullName evidence="8">Phosphate regulon transcriptional regulatory protein phoB</fullName>
    </submittedName>
</protein>
<dbReference type="SMART" id="SM00862">
    <property type="entry name" value="Trans_reg_C"/>
    <property type="match status" value="1"/>
</dbReference>
<dbReference type="RefSeq" id="WP_072576744.1">
    <property type="nucleotide sequence ID" value="NZ_LWHB01000095.1"/>
</dbReference>
<feature type="DNA-binding region" description="OmpR/PhoB-type" evidence="5">
    <location>
        <begin position="107"/>
        <end position="205"/>
    </location>
</feature>
<dbReference type="Pfam" id="PF00486">
    <property type="entry name" value="Trans_reg_C"/>
    <property type="match status" value="1"/>
</dbReference>
<accession>A0A380MX61</accession>
<dbReference type="PROSITE" id="PS51755">
    <property type="entry name" value="OMPR_PHOB"/>
    <property type="match status" value="1"/>
</dbReference>
<keyword evidence="9" id="KW-1185">Reference proteome</keyword>
<evidence type="ECO:0000256" key="2">
    <source>
        <dbReference type="ARBA" id="ARBA00023012"/>
    </source>
</evidence>
<dbReference type="Gene3D" id="3.40.50.2300">
    <property type="match status" value="1"/>
</dbReference>
<dbReference type="SUPFAM" id="SSF46894">
    <property type="entry name" value="C-terminal effector domain of the bipartite response regulators"/>
    <property type="match status" value="1"/>
</dbReference>
<dbReference type="CDD" id="cd00383">
    <property type="entry name" value="trans_reg_C"/>
    <property type="match status" value="1"/>
</dbReference>
<dbReference type="SMART" id="SM00448">
    <property type="entry name" value="REC"/>
    <property type="match status" value="1"/>
</dbReference>
<evidence type="ECO:0000256" key="1">
    <source>
        <dbReference type="ARBA" id="ARBA00022553"/>
    </source>
</evidence>
<dbReference type="InterPro" id="IPR036388">
    <property type="entry name" value="WH-like_DNA-bd_sf"/>
</dbReference>
<dbReference type="PANTHER" id="PTHR48111:SF40">
    <property type="entry name" value="PHOSPHATE REGULON TRANSCRIPTIONAL REGULATORY PROTEIN PHOB"/>
    <property type="match status" value="1"/>
</dbReference>
<evidence type="ECO:0000313" key="9">
    <source>
        <dbReference type="Proteomes" id="UP000254601"/>
    </source>
</evidence>
<dbReference type="GO" id="GO:0000156">
    <property type="term" value="F:phosphorelay response regulator activity"/>
    <property type="evidence" value="ECO:0007669"/>
    <property type="project" value="TreeGrafter"/>
</dbReference>
<dbReference type="GO" id="GO:0000976">
    <property type="term" value="F:transcription cis-regulatory region binding"/>
    <property type="evidence" value="ECO:0007669"/>
    <property type="project" value="TreeGrafter"/>
</dbReference>
<keyword evidence="1 4" id="KW-0597">Phosphoprotein</keyword>
<evidence type="ECO:0000256" key="4">
    <source>
        <dbReference type="PROSITE-ProRule" id="PRU00169"/>
    </source>
</evidence>
<dbReference type="GO" id="GO:0032993">
    <property type="term" value="C:protein-DNA complex"/>
    <property type="evidence" value="ECO:0007669"/>
    <property type="project" value="TreeGrafter"/>
</dbReference>
<dbReference type="PROSITE" id="PS50110">
    <property type="entry name" value="RESPONSE_REGULATORY"/>
    <property type="match status" value="1"/>
</dbReference>
<feature type="domain" description="Response regulatory" evidence="6">
    <location>
        <begin position="1"/>
        <end position="98"/>
    </location>
</feature>
<sequence length="207" mass="24011">MHYKYSFSEVGSLLEAQSFLETHRPNVILLDWMLPDGSGIQLLNRLRQDPRHQDLPIIMLTARSAEADISKGLDNGADDYITKPFSVAELSSRIRALLRRVSKENESKHLIWEAIRMDLSAFHVYYHDKPIKLHRREFSLLKTFLEQAGKVLSREQLLDKAWGEEAEIGDRAVDVSIRRLRKAFEEHNYKLPLITIRGMGYRLDKPA</sequence>
<dbReference type="Proteomes" id="UP000254601">
    <property type="component" value="Unassembled WGS sequence"/>
</dbReference>
<dbReference type="GO" id="GO:0005829">
    <property type="term" value="C:cytosol"/>
    <property type="evidence" value="ECO:0007669"/>
    <property type="project" value="TreeGrafter"/>
</dbReference>
<feature type="domain" description="OmpR/PhoB-type" evidence="7">
    <location>
        <begin position="107"/>
        <end position="205"/>
    </location>
</feature>
<dbReference type="EMBL" id="UHIC01000001">
    <property type="protein sequence ID" value="SUO97165.1"/>
    <property type="molecule type" value="Genomic_DNA"/>
</dbReference>
<evidence type="ECO:0000256" key="3">
    <source>
        <dbReference type="ARBA" id="ARBA00023125"/>
    </source>
</evidence>
<dbReference type="PANTHER" id="PTHR48111">
    <property type="entry name" value="REGULATOR OF RPOS"/>
    <property type="match status" value="1"/>
</dbReference>
<dbReference type="Pfam" id="PF00072">
    <property type="entry name" value="Response_reg"/>
    <property type="match status" value="1"/>
</dbReference>
<dbReference type="GO" id="GO:0006355">
    <property type="term" value="P:regulation of DNA-templated transcription"/>
    <property type="evidence" value="ECO:0007669"/>
    <property type="project" value="InterPro"/>
</dbReference>
<evidence type="ECO:0000313" key="8">
    <source>
        <dbReference type="EMBL" id="SUO97165.1"/>
    </source>
</evidence>
<dbReference type="OrthoDB" id="9802426at2"/>
<reference evidence="8 9" key="1">
    <citation type="submission" date="2018-06" db="EMBL/GenBank/DDBJ databases">
        <authorList>
            <consortium name="Pathogen Informatics"/>
            <person name="Doyle S."/>
        </authorList>
    </citation>
    <scope>NUCLEOTIDE SEQUENCE [LARGE SCALE GENOMIC DNA]</scope>
    <source>
        <strain evidence="8 9">NCTC13337</strain>
    </source>
</reference>
<dbReference type="InterPro" id="IPR011006">
    <property type="entry name" value="CheY-like_superfamily"/>
</dbReference>
<gene>
    <name evidence="8" type="primary">phoB</name>
    <name evidence="8" type="ORF">NCTC13337_02220</name>
</gene>
<dbReference type="InterPro" id="IPR016032">
    <property type="entry name" value="Sig_transdc_resp-reg_C-effctor"/>
</dbReference>
<keyword evidence="2" id="KW-0902">Two-component regulatory system</keyword>
<feature type="modified residue" description="4-aspartylphosphate" evidence="4">
    <location>
        <position position="31"/>
    </location>
</feature>
<dbReference type="InterPro" id="IPR039420">
    <property type="entry name" value="WalR-like"/>
</dbReference>
<dbReference type="AlphaFoldDB" id="A0A380MX61"/>
<evidence type="ECO:0000256" key="5">
    <source>
        <dbReference type="PROSITE-ProRule" id="PRU01091"/>
    </source>
</evidence>
<evidence type="ECO:0000259" key="6">
    <source>
        <dbReference type="PROSITE" id="PS50110"/>
    </source>
</evidence>
<dbReference type="SUPFAM" id="SSF52172">
    <property type="entry name" value="CheY-like"/>
    <property type="match status" value="1"/>
</dbReference>
<organism evidence="8 9">
    <name type="scientific">Suttonella ornithocola</name>
    <dbReference type="NCBI Taxonomy" id="279832"/>
    <lineage>
        <taxon>Bacteria</taxon>
        <taxon>Pseudomonadati</taxon>
        <taxon>Pseudomonadota</taxon>
        <taxon>Gammaproteobacteria</taxon>
        <taxon>Cardiobacteriales</taxon>
        <taxon>Cardiobacteriaceae</taxon>
        <taxon>Suttonella</taxon>
    </lineage>
</organism>
<dbReference type="Gene3D" id="1.10.10.10">
    <property type="entry name" value="Winged helix-like DNA-binding domain superfamily/Winged helix DNA-binding domain"/>
    <property type="match status" value="1"/>
</dbReference>
<keyword evidence="3 5" id="KW-0238">DNA-binding</keyword>
<dbReference type="InterPro" id="IPR001789">
    <property type="entry name" value="Sig_transdc_resp-reg_receiver"/>
</dbReference>
<dbReference type="InterPro" id="IPR001867">
    <property type="entry name" value="OmpR/PhoB-type_DNA-bd"/>
</dbReference>
<evidence type="ECO:0000259" key="7">
    <source>
        <dbReference type="PROSITE" id="PS51755"/>
    </source>
</evidence>